<comment type="caution">
    <text evidence="1">The sequence shown here is derived from an EMBL/GenBank/DDBJ whole genome shotgun (WGS) entry which is preliminary data.</text>
</comment>
<proteinExistence type="predicted"/>
<name>A0A0W8E1L4_9ZZZZ</name>
<dbReference type="AlphaFoldDB" id="A0A0W8E1L4"/>
<accession>A0A0W8E1L4</accession>
<evidence type="ECO:0000313" key="1">
    <source>
        <dbReference type="EMBL" id="KUG02522.1"/>
    </source>
</evidence>
<organism evidence="1">
    <name type="scientific">hydrocarbon metagenome</name>
    <dbReference type="NCBI Taxonomy" id="938273"/>
    <lineage>
        <taxon>unclassified sequences</taxon>
        <taxon>metagenomes</taxon>
        <taxon>ecological metagenomes</taxon>
    </lineage>
</organism>
<dbReference type="EMBL" id="LNQE01001918">
    <property type="protein sequence ID" value="KUG02522.1"/>
    <property type="molecule type" value="Genomic_DNA"/>
</dbReference>
<reference evidence="1" key="1">
    <citation type="journal article" date="2015" name="Proc. Natl. Acad. Sci. U.S.A.">
        <title>Networks of energetic and metabolic interactions define dynamics in microbial communities.</title>
        <authorList>
            <person name="Embree M."/>
            <person name="Liu J.K."/>
            <person name="Al-Bassam M.M."/>
            <person name="Zengler K."/>
        </authorList>
    </citation>
    <scope>NUCLEOTIDE SEQUENCE</scope>
</reference>
<gene>
    <name evidence="1" type="ORF">ASZ90_020154</name>
</gene>
<protein>
    <submittedName>
        <fullName evidence="1">Uncharacterized protein</fullName>
    </submittedName>
</protein>
<sequence length="48" mass="5534">MRHPVGCTDLRIIVSMYCEVEKLGFTAGGARSAQVRDWPWLLLWSRDI</sequence>